<keyword evidence="7 8" id="KW-0998">Cell outer membrane</keyword>
<dbReference type="GO" id="GO:0015344">
    <property type="term" value="F:siderophore uptake transmembrane transporter activity"/>
    <property type="evidence" value="ECO:0007669"/>
    <property type="project" value="TreeGrafter"/>
</dbReference>
<evidence type="ECO:0000256" key="3">
    <source>
        <dbReference type="ARBA" id="ARBA00022452"/>
    </source>
</evidence>
<dbReference type="SUPFAM" id="SSF49452">
    <property type="entry name" value="Starch-binding domain-like"/>
    <property type="match status" value="1"/>
</dbReference>
<name>A0A523URB8_UNCT6</name>
<dbReference type="InterPro" id="IPR036942">
    <property type="entry name" value="Beta-barrel_TonB_sf"/>
</dbReference>
<dbReference type="Gene3D" id="2.60.40.1120">
    <property type="entry name" value="Carboxypeptidase-like, regulatory domain"/>
    <property type="match status" value="1"/>
</dbReference>
<dbReference type="PANTHER" id="PTHR30069:SF29">
    <property type="entry name" value="HEMOGLOBIN AND HEMOGLOBIN-HAPTOGLOBIN-BINDING PROTEIN 1-RELATED"/>
    <property type="match status" value="1"/>
</dbReference>
<dbReference type="InterPro" id="IPR013784">
    <property type="entry name" value="Carb-bd-like_fold"/>
</dbReference>
<comment type="caution">
    <text evidence="11">The sequence shown here is derived from an EMBL/GenBank/DDBJ whole genome shotgun (WGS) entry which is preliminary data.</text>
</comment>
<dbReference type="GO" id="GO:0009279">
    <property type="term" value="C:cell outer membrane"/>
    <property type="evidence" value="ECO:0007669"/>
    <property type="project" value="UniProtKB-SubCell"/>
</dbReference>
<evidence type="ECO:0000313" key="11">
    <source>
        <dbReference type="EMBL" id="TET44959.1"/>
    </source>
</evidence>
<dbReference type="Gene3D" id="2.170.130.10">
    <property type="entry name" value="TonB-dependent receptor, plug domain"/>
    <property type="match status" value="1"/>
</dbReference>
<keyword evidence="11" id="KW-0675">Receptor</keyword>
<proteinExistence type="inferred from homology"/>
<evidence type="ECO:0000259" key="10">
    <source>
        <dbReference type="Pfam" id="PF07715"/>
    </source>
</evidence>
<evidence type="ECO:0000256" key="6">
    <source>
        <dbReference type="ARBA" id="ARBA00023136"/>
    </source>
</evidence>
<keyword evidence="6 8" id="KW-0472">Membrane</keyword>
<comment type="subcellular location">
    <subcellularLocation>
        <location evidence="1 8">Cell outer membrane</location>
        <topology evidence="1 8">Multi-pass membrane protein</topology>
    </subcellularLocation>
</comment>
<feature type="compositionally biased region" description="Acidic residues" evidence="9">
    <location>
        <begin position="507"/>
        <end position="516"/>
    </location>
</feature>
<keyword evidence="4 8" id="KW-0812">Transmembrane</keyword>
<reference evidence="11 12" key="1">
    <citation type="submission" date="2019-03" db="EMBL/GenBank/DDBJ databases">
        <title>Metabolic potential of uncultured bacteria and archaea associated with petroleum seepage in deep-sea sediments.</title>
        <authorList>
            <person name="Dong X."/>
            <person name="Hubert C."/>
        </authorList>
    </citation>
    <scope>NUCLEOTIDE SEQUENCE [LARGE SCALE GENOMIC DNA]</scope>
    <source>
        <strain evidence="11">E44_bin18</strain>
    </source>
</reference>
<evidence type="ECO:0000256" key="2">
    <source>
        <dbReference type="ARBA" id="ARBA00022448"/>
    </source>
</evidence>
<evidence type="ECO:0000313" key="12">
    <source>
        <dbReference type="Proteomes" id="UP000315525"/>
    </source>
</evidence>
<dbReference type="Pfam" id="PF13715">
    <property type="entry name" value="CarbopepD_reg_2"/>
    <property type="match status" value="1"/>
</dbReference>
<dbReference type="PANTHER" id="PTHR30069">
    <property type="entry name" value="TONB-DEPENDENT OUTER MEMBRANE RECEPTOR"/>
    <property type="match status" value="1"/>
</dbReference>
<dbReference type="Pfam" id="PF07715">
    <property type="entry name" value="Plug"/>
    <property type="match status" value="1"/>
</dbReference>
<gene>
    <name evidence="11" type="ORF">E3J62_08845</name>
</gene>
<feature type="non-terminal residue" evidence="11">
    <location>
        <position position="871"/>
    </location>
</feature>
<organism evidence="11 12">
    <name type="scientific">candidate division TA06 bacterium</name>
    <dbReference type="NCBI Taxonomy" id="2250710"/>
    <lineage>
        <taxon>Bacteria</taxon>
        <taxon>Bacteria division TA06</taxon>
    </lineage>
</organism>
<keyword evidence="3 8" id="KW-1134">Transmembrane beta strand</keyword>
<feature type="region of interest" description="Disordered" evidence="9">
    <location>
        <begin position="499"/>
        <end position="535"/>
    </location>
</feature>
<accession>A0A523URB8</accession>
<dbReference type="InterPro" id="IPR039426">
    <property type="entry name" value="TonB-dep_rcpt-like"/>
</dbReference>
<evidence type="ECO:0000256" key="5">
    <source>
        <dbReference type="ARBA" id="ARBA00022729"/>
    </source>
</evidence>
<dbReference type="InterPro" id="IPR037066">
    <property type="entry name" value="Plug_dom_sf"/>
</dbReference>
<dbReference type="SUPFAM" id="SSF56935">
    <property type="entry name" value="Porins"/>
    <property type="match status" value="1"/>
</dbReference>
<evidence type="ECO:0000256" key="4">
    <source>
        <dbReference type="ARBA" id="ARBA00022692"/>
    </source>
</evidence>
<keyword evidence="2 8" id="KW-0813">Transport</keyword>
<sequence length="871" mass="97877">MKRFIFIGFLAFLLIPSVVHGGETGKIAGRVLDASTGQALPFVNVWVPDIKTGAVSDASGYYHILNVPPGTYKVVARMMGYAEFEATEVRVIVDQTATVNVELSQEAYQLKEIKVIGERIIPRDVTQSKEVISGEDLAVMPVQTPQEALLTETSAVTDPDRGEMHIRGGRGGEVLYLVDGMSIKDPLVGGGFGMRVGSNAVEEMAIIVGGWSAEFGNAQSGVINLVTREGSQRTTGRVLYKTDNLGYQAFNDMQQPTSLDYTEMSMGGPEPITRYLLPALGVRVPGQVSYFVSGTGEWTDTYYPYNVRRPVFEMGGIELSDRQQNYYTANSKLTWNLSEQKNQKKLTFGFRGSWVKRDGFGWKWRYVPENCYKVREESYQASLAWNHTLTGNTFYTANLSKFSTGREVLPGGHLPNEIVHYTGTRHGTSDDPLDINMGYSGGLDGRDEPFVDQDIYNGLYDFGEPFVDLDGDGFWQWGEPFTDLPAKNGHYDLGEPFRDWDGNGQWDGDEPFDDYGTDGLPNTNDADGSEGNGQYDGGDEPFYDYNKNGVRDEKTGDGFIDWGYDQWTQWHKRRTDIYTLKADVTTQRGQNHLLKGGFELNYHEINHKEIQYGWWQDVDREPVPGEWPNIGVFRDFYFRTPLTGAVYLQDKVETEGMVINGGLRLDFWGPGAQVGELREPRKIRIFGWEVGETAIEGKISPRLGIAYPITEKDLLYFSYGHFSQIPEFQYLYSDTTQFGSAIRLYGNPNISAEQTVAYELGVKHAFTDKLAIDLTGFFKDVRGLVDTEQGGVPPLTYQIFVNKDYGNTRGIEISVDKRYSNYVAGSASYTLAWAMGKSSSDRQGYDYDYQGKPLPLREYPLNWDQRHAVTV</sequence>
<dbReference type="GO" id="GO:0044718">
    <property type="term" value="P:siderophore transmembrane transport"/>
    <property type="evidence" value="ECO:0007669"/>
    <property type="project" value="TreeGrafter"/>
</dbReference>
<dbReference type="EMBL" id="SOJN01000101">
    <property type="protein sequence ID" value="TET44959.1"/>
    <property type="molecule type" value="Genomic_DNA"/>
</dbReference>
<evidence type="ECO:0000256" key="9">
    <source>
        <dbReference type="SAM" id="MobiDB-lite"/>
    </source>
</evidence>
<comment type="similarity">
    <text evidence="8">Belongs to the TonB-dependent receptor family.</text>
</comment>
<dbReference type="AlphaFoldDB" id="A0A523URB8"/>
<evidence type="ECO:0000256" key="7">
    <source>
        <dbReference type="ARBA" id="ARBA00023237"/>
    </source>
</evidence>
<protein>
    <submittedName>
        <fullName evidence="11">TonB-dependent receptor</fullName>
    </submittedName>
</protein>
<dbReference type="GO" id="GO:0030246">
    <property type="term" value="F:carbohydrate binding"/>
    <property type="evidence" value="ECO:0007669"/>
    <property type="project" value="InterPro"/>
</dbReference>
<dbReference type="InterPro" id="IPR012910">
    <property type="entry name" value="Plug_dom"/>
</dbReference>
<keyword evidence="5" id="KW-0732">Signal</keyword>
<dbReference type="Proteomes" id="UP000315525">
    <property type="component" value="Unassembled WGS sequence"/>
</dbReference>
<dbReference type="PROSITE" id="PS52016">
    <property type="entry name" value="TONB_DEPENDENT_REC_3"/>
    <property type="match status" value="1"/>
</dbReference>
<evidence type="ECO:0000256" key="8">
    <source>
        <dbReference type="PROSITE-ProRule" id="PRU01360"/>
    </source>
</evidence>
<feature type="domain" description="TonB-dependent receptor plug" evidence="10">
    <location>
        <begin position="123"/>
        <end position="221"/>
    </location>
</feature>
<evidence type="ECO:0000256" key="1">
    <source>
        <dbReference type="ARBA" id="ARBA00004571"/>
    </source>
</evidence>
<dbReference type="Gene3D" id="2.40.170.20">
    <property type="entry name" value="TonB-dependent receptor, beta-barrel domain"/>
    <property type="match status" value="1"/>
</dbReference>